<sequence>MDLIIKVPKARDLKSTKALRSVTHPYVFIRNGLNTKKSEVHNKGMSTPEWTVEANFKNVNAEKYPTILFEVYDEGKWGLGDMLIGATSLPIPSATTFFEGWLHLNNGNKITGHIYVRCDCLVKVAPGIPMVQNPIYSNRSMTLSSRGSQSDSTNSSEILNSNPRKRTSQASLVSNNSSVFDTFVLARPIAQSIEIPVIEPEELKFIQNIGRGAQGSVDLQIYQNQQVAVKSFYDVNANTGPSIFQKEVEIMYRLNSNYTVRLLGVSEAMSDE</sequence>
<dbReference type="InterPro" id="IPR000008">
    <property type="entry name" value="C2_dom"/>
</dbReference>
<evidence type="ECO:0000259" key="2">
    <source>
        <dbReference type="PROSITE" id="PS50004"/>
    </source>
</evidence>
<feature type="domain" description="C2" evidence="2">
    <location>
        <begin position="1"/>
        <end position="106"/>
    </location>
</feature>
<name>A0A1V9ZVC1_9STRA</name>
<keyword evidence="5" id="KW-1185">Reference proteome</keyword>
<dbReference type="Proteomes" id="UP000243217">
    <property type="component" value="Unassembled WGS sequence"/>
</dbReference>
<evidence type="ECO:0000259" key="3">
    <source>
        <dbReference type="PROSITE" id="PS50011"/>
    </source>
</evidence>
<protein>
    <recommendedName>
        <fullName evidence="6">C2 domain-containing protein</fullName>
    </recommendedName>
</protein>
<dbReference type="Gene3D" id="3.30.200.20">
    <property type="entry name" value="Phosphorylase Kinase, domain 1"/>
    <property type="match status" value="1"/>
</dbReference>
<dbReference type="Pfam" id="PF00168">
    <property type="entry name" value="C2"/>
    <property type="match status" value="1"/>
</dbReference>
<dbReference type="SUPFAM" id="SSF49562">
    <property type="entry name" value="C2 domain (Calcium/lipid-binding domain, CaLB)"/>
    <property type="match status" value="1"/>
</dbReference>
<dbReference type="GO" id="GO:0004672">
    <property type="term" value="F:protein kinase activity"/>
    <property type="evidence" value="ECO:0007669"/>
    <property type="project" value="InterPro"/>
</dbReference>
<feature type="domain" description="Protein kinase" evidence="3">
    <location>
        <begin position="203"/>
        <end position="272"/>
    </location>
</feature>
<proteinExistence type="predicted"/>
<evidence type="ECO:0008006" key="6">
    <source>
        <dbReference type="Google" id="ProtNLM"/>
    </source>
</evidence>
<reference evidence="4 5" key="1">
    <citation type="journal article" date="2014" name="Genome Biol. Evol.">
        <title>The secreted proteins of Achlya hypogyna and Thraustotheca clavata identify the ancestral oomycete secretome and reveal gene acquisitions by horizontal gene transfer.</title>
        <authorList>
            <person name="Misner I."/>
            <person name="Blouin N."/>
            <person name="Leonard G."/>
            <person name="Richards T.A."/>
            <person name="Lane C.E."/>
        </authorList>
    </citation>
    <scope>NUCLEOTIDE SEQUENCE [LARGE SCALE GENOMIC DNA]</scope>
    <source>
        <strain evidence="4 5">ATCC 34112</strain>
    </source>
</reference>
<dbReference type="AlphaFoldDB" id="A0A1V9ZVC1"/>
<gene>
    <name evidence="4" type="ORF">THRCLA_21547</name>
</gene>
<dbReference type="InterPro" id="IPR035892">
    <property type="entry name" value="C2_domain_sf"/>
</dbReference>
<dbReference type="InterPro" id="IPR000719">
    <property type="entry name" value="Prot_kinase_dom"/>
</dbReference>
<dbReference type="GO" id="GO:0005524">
    <property type="term" value="F:ATP binding"/>
    <property type="evidence" value="ECO:0007669"/>
    <property type="project" value="InterPro"/>
</dbReference>
<dbReference type="EMBL" id="JNBS01001314">
    <property type="protein sequence ID" value="OQS01972.1"/>
    <property type="molecule type" value="Genomic_DNA"/>
</dbReference>
<dbReference type="Gene3D" id="2.60.40.150">
    <property type="entry name" value="C2 domain"/>
    <property type="match status" value="1"/>
</dbReference>
<dbReference type="PROSITE" id="PS50004">
    <property type="entry name" value="C2"/>
    <property type="match status" value="1"/>
</dbReference>
<comment type="caution">
    <text evidence="4">The sequence shown here is derived from an EMBL/GenBank/DDBJ whole genome shotgun (WGS) entry which is preliminary data.</text>
</comment>
<accession>A0A1V9ZVC1</accession>
<evidence type="ECO:0000313" key="5">
    <source>
        <dbReference type="Proteomes" id="UP000243217"/>
    </source>
</evidence>
<dbReference type="PROSITE" id="PS50011">
    <property type="entry name" value="PROTEIN_KINASE_DOM"/>
    <property type="match status" value="1"/>
</dbReference>
<dbReference type="SUPFAM" id="SSF56112">
    <property type="entry name" value="Protein kinase-like (PK-like)"/>
    <property type="match status" value="1"/>
</dbReference>
<organism evidence="4 5">
    <name type="scientific">Thraustotheca clavata</name>
    <dbReference type="NCBI Taxonomy" id="74557"/>
    <lineage>
        <taxon>Eukaryota</taxon>
        <taxon>Sar</taxon>
        <taxon>Stramenopiles</taxon>
        <taxon>Oomycota</taxon>
        <taxon>Saprolegniomycetes</taxon>
        <taxon>Saprolegniales</taxon>
        <taxon>Achlyaceae</taxon>
        <taxon>Thraustotheca</taxon>
    </lineage>
</organism>
<feature type="non-terminal residue" evidence="4">
    <location>
        <position position="272"/>
    </location>
</feature>
<feature type="region of interest" description="Disordered" evidence="1">
    <location>
        <begin position="140"/>
        <end position="171"/>
    </location>
</feature>
<evidence type="ECO:0000313" key="4">
    <source>
        <dbReference type="EMBL" id="OQS01972.1"/>
    </source>
</evidence>
<evidence type="ECO:0000256" key="1">
    <source>
        <dbReference type="SAM" id="MobiDB-lite"/>
    </source>
</evidence>
<dbReference type="InterPro" id="IPR011009">
    <property type="entry name" value="Kinase-like_dom_sf"/>
</dbReference>